<name>A0A9D2D0I9_9FIRM</name>
<feature type="region of interest" description="Disordered" evidence="1">
    <location>
        <begin position="390"/>
        <end position="414"/>
    </location>
</feature>
<comment type="caution">
    <text evidence="3">The sequence shown here is derived from an EMBL/GenBank/DDBJ whole genome shotgun (WGS) entry which is preliminary data.</text>
</comment>
<accession>A0A9D2D0I9</accession>
<evidence type="ECO:0000256" key="1">
    <source>
        <dbReference type="SAM" id="MobiDB-lite"/>
    </source>
</evidence>
<proteinExistence type="predicted"/>
<dbReference type="AlphaFoldDB" id="A0A9D2D0I9"/>
<dbReference type="Proteomes" id="UP000824024">
    <property type="component" value="Unassembled WGS sequence"/>
</dbReference>
<gene>
    <name evidence="3" type="ORF">IAA08_00025</name>
</gene>
<reference evidence="3" key="1">
    <citation type="journal article" date="2021" name="PeerJ">
        <title>Extensive microbial diversity within the chicken gut microbiome revealed by metagenomics and culture.</title>
        <authorList>
            <person name="Gilroy R."/>
            <person name="Ravi A."/>
            <person name="Getino M."/>
            <person name="Pursley I."/>
            <person name="Horton D.L."/>
            <person name="Alikhan N.F."/>
            <person name="Baker D."/>
            <person name="Gharbi K."/>
            <person name="Hall N."/>
            <person name="Watson M."/>
            <person name="Adriaenssens E.M."/>
            <person name="Foster-Nyarko E."/>
            <person name="Jarju S."/>
            <person name="Secka A."/>
            <person name="Antonio M."/>
            <person name="Oren A."/>
            <person name="Chaudhuri R.R."/>
            <person name="La Ragione R."/>
            <person name="Hildebrand F."/>
            <person name="Pallen M.J."/>
        </authorList>
    </citation>
    <scope>NUCLEOTIDE SEQUENCE</scope>
    <source>
        <strain evidence="3">CHK192-9172</strain>
    </source>
</reference>
<evidence type="ECO:0000313" key="3">
    <source>
        <dbReference type="EMBL" id="HIZ06303.1"/>
    </source>
</evidence>
<evidence type="ECO:0000313" key="4">
    <source>
        <dbReference type="Proteomes" id="UP000824024"/>
    </source>
</evidence>
<dbReference type="InterPro" id="IPR005094">
    <property type="entry name" value="Endonuclease_MobA/VirD2"/>
</dbReference>
<feature type="compositionally biased region" description="Basic and acidic residues" evidence="1">
    <location>
        <begin position="390"/>
        <end position="406"/>
    </location>
</feature>
<reference evidence="3" key="2">
    <citation type="submission" date="2021-04" db="EMBL/GenBank/DDBJ databases">
        <authorList>
            <person name="Gilroy R."/>
        </authorList>
    </citation>
    <scope>NUCLEOTIDE SEQUENCE</scope>
    <source>
        <strain evidence="3">CHK192-9172</strain>
    </source>
</reference>
<evidence type="ECO:0000259" key="2">
    <source>
        <dbReference type="Pfam" id="PF03432"/>
    </source>
</evidence>
<dbReference type="Pfam" id="PF03432">
    <property type="entry name" value="Relaxase"/>
    <property type="match status" value="1"/>
</dbReference>
<protein>
    <submittedName>
        <fullName evidence="3">Relaxase/mobilization nuclease domain-containing protein</fullName>
    </submittedName>
</protein>
<feature type="domain" description="MobA/VirD2-like nuclease" evidence="2">
    <location>
        <begin position="26"/>
        <end position="156"/>
    </location>
</feature>
<organism evidence="3 4">
    <name type="scientific">Candidatus Eubacterium avistercoris</name>
    <dbReference type="NCBI Taxonomy" id="2838567"/>
    <lineage>
        <taxon>Bacteria</taxon>
        <taxon>Bacillati</taxon>
        <taxon>Bacillota</taxon>
        <taxon>Clostridia</taxon>
        <taxon>Eubacteriales</taxon>
        <taxon>Eubacteriaceae</taxon>
        <taxon>Eubacterium</taxon>
    </lineage>
</organism>
<sequence length="414" mass="48229">MAITKLLHIKGTGGSSGKHLKNAISYILNEEKTKNGLLVGGNAGVTTEEIYQTFLDTKEFYGKQGGRQGYHFVLSWKPGTVTEDQVYDMMEAFCQEYLKDEYDYVFSVHNDQEHLHGHIIFNSVSRSTGYKYHYTNGDWETKIQPVTDQICRQFGLAPLVYEEARKVGVSYGEYTARKNGRPTDSDILRTDLDWAMEKAMDYYSFLALLKSRGYQIRQGTSEKYGEYLSLRLPGMKRARRNYRLGEKYTVPAIRKSLSHPVKIRGEIPREPWIKREPIPAFRPIKSFPAFYVTGYQMNAVRKMYRARRIRSPYAERSAKAQKEIRQIRKLSEECSYLIAEHITGPEELLDRKEELRRCLRNEEALPEIRKKVIRRQLRIIGRIEKRLGEDNGERSREAGRRPKTEVQKNFLQGV</sequence>
<dbReference type="EMBL" id="DXCH01000002">
    <property type="protein sequence ID" value="HIZ06303.1"/>
    <property type="molecule type" value="Genomic_DNA"/>
</dbReference>